<dbReference type="STRING" id="407022.SAMN05661044_01446"/>
<gene>
    <name evidence="2" type="ORF">SAMN05661044_01446</name>
</gene>
<name>A0A1H7KSS1_OLID1</name>
<dbReference type="AlphaFoldDB" id="A0A1H7KSS1"/>
<dbReference type="InterPro" id="IPR008030">
    <property type="entry name" value="NmrA-like"/>
</dbReference>
<dbReference type="PANTHER" id="PTHR43162:SF1">
    <property type="entry name" value="PRESTALK A DIFFERENTIATION PROTEIN A"/>
    <property type="match status" value="1"/>
</dbReference>
<dbReference type="Gene3D" id="3.40.50.720">
    <property type="entry name" value="NAD(P)-binding Rossmann-like Domain"/>
    <property type="match status" value="1"/>
</dbReference>
<keyword evidence="3" id="KW-1185">Reference proteome</keyword>
<dbReference type="Proteomes" id="UP000199421">
    <property type="component" value="Unassembled WGS sequence"/>
</dbReference>
<proteinExistence type="predicted"/>
<dbReference type="PANTHER" id="PTHR43162">
    <property type="match status" value="1"/>
</dbReference>
<protein>
    <submittedName>
        <fullName evidence="2">Uncharacterized conserved protein YbjT, contains NAD(P)-binding and DUF2867 domains</fullName>
    </submittedName>
</protein>
<organism evidence="2 3">
    <name type="scientific">Olivibacter domesticus</name>
    <name type="common">Pseudosphingobacterium domesticum</name>
    <dbReference type="NCBI Taxonomy" id="407022"/>
    <lineage>
        <taxon>Bacteria</taxon>
        <taxon>Pseudomonadati</taxon>
        <taxon>Bacteroidota</taxon>
        <taxon>Sphingobacteriia</taxon>
        <taxon>Sphingobacteriales</taxon>
        <taxon>Sphingobacteriaceae</taxon>
        <taxon>Olivibacter</taxon>
    </lineage>
</organism>
<dbReference type="SUPFAM" id="SSF51735">
    <property type="entry name" value="NAD(P)-binding Rossmann-fold domains"/>
    <property type="match status" value="1"/>
</dbReference>
<dbReference type="Gene3D" id="3.90.25.10">
    <property type="entry name" value="UDP-galactose 4-epimerase, domain 1"/>
    <property type="match status" value="1"/>
</dbReference>
<dbReference type="RefSeq" id="WP_093321029.1">
    <property type="nucleotide sequence ID" value="NZ_FOAF01000001.1"/>
</dbReference>
<dbReference type="InterPro" id="IPR051604">
    <property type="entry name" value="Ergot_Alk_Oxidoreductase"/>
</dbReference>
<dbReference type="InterPro" id="IPR036291">
    <property type="entry name" value="NAD(P)-bd_dom_sf"/>
</dbReference>
<dbReference type="OrthoDB" id="9780595at2"/>
<evidence type="ECO:0000313" key="2">
    <source>
        <dbReference type="EMBL" id="SEK89590.1"/>
    </source>
</evidence>
<sequence>MANETLILGATGKTGKRVAEKLHKMNIPIRSGSRNGTPPFDWDIPDNWNAVLNGIKKVYITYQPDFVAPGALEKIQRFVDVAKQSGVQQLVLLSGRGEKEAEEGEAIIMTSGLHWTIVRASWFMQNFSEFFFLDNILGGQIIVPKPKALEPFVDLDDLADVVVETLMDDRHKGKIYELTGPELLSFRDTIRIISNVINRPIGYEEVDMDSYVKMLRDYQIPEDIIWLMQYLFTEVLDGRNESIRNDIEEVLGRKPTTFHEYAIKANQTGVWNIS</sequence>
<reference evidence="3" key="1">
    <citation type="submission" date="2016-10" db="EMBL/GenBank/DDBJ databases">
        <authorList>
            <person name="Varghese N."/>
            <person name="Submissions S."/>
        </authorList>
    </citation>
    <scope>NUCLEOTIDE SEQUENCE [LARGE SCALE GENOMIC DNA]</scope>
    <source>
        <strain evidence="3">DSM 18733</strain>
    </source>
</reference>
<accession>A0A1H7KSS1</accession>
<dbReference type="EMBL" id="FOAF01000001">
    <property type="protein sequence ID" value="SEK89590.1"/>
    <property type="molecule type" value="Genomic_DNA"/>
</dbReference>
<feature type="domain" description="NmrA-like" evidence="1">
    <location>
        <begin position="106"/>
        <end position="262"/>
    </location>
</feature>
<evidence type="ECO:0000313" key="3">
    <source>
        <dbReference type="Proteomes" id="UP000199421"/>
    </source>
</evidence>
<dbReference type="Pfam" id="PF05368">
    <property type="entry name" value="NmrA"/>
    <property type="match status" value="1"/>
</dbReference>
<evidence type="ECO:0000259" key="1">
    <source>
        <dbReference type="Pfam" id="PF05368"/>
    </source>
</evidence>